<evidence type="ECO:0008006" key="6">
    <source>
        <dbReference type="Google" id="ProtNLM"/>
    </source>
</evidence>
<dbReference type="SUPFAM" id="SSF53474">
    <property type="entry name" value="alpha/beta-Hydrolases"/>
    <property type="match status" value="1"/>
</dbReference>
<feature type="compositionally biased region" description="Polar residues" evidence="1">
    <location>
        <begin position="772"/>
        <end position="785"/>
    </location>
</feature>
<dbReference type="AlphaFoldDB" id="A0A7R9KPK1"/>
<feature type="domain" description="Dipeptidylpeptidase IV N-terminal" evidence="3">
    <location>
        <begin position="459"/>
        <end position="717"/>
    </location>
</feature>
<evidence type="ECO:0000259" key="3">
    <source>
        <dbReference type="Pfam" id="PF00930"/>
    </source>
</evidence>
<organism evidence="4">
    <name type="scientific">Medioppia subpectinata</name>
    <dbReference type="NCBI Taxonomy" id="1979941"/>
    <lineage>
        <taxon>Eukaryota</taxon>
        <taxon>Metazoa</taxon>
        <taxon>Ecdysozoa</taxon>
        <taxon>Arthropoda</taxon>
        <taxon>Chelicerata</taxon>
        <taxon>Arachnida</taxon>
        <taxon>Acari</taxon>
        <taxon>Acariformes</taxon>
        <taxon>Sarcoptiformes</taxon>
        <taxon>Oribatida</taxon>
        <taxon>Brachypylina</taxon>
        <taxon>Oppioidea</taxon>
        <taxon>Oppiidae</taxon>
        <taxon>Medioppia</taxon>
    </lineage>
</organism>
<dbReference type="GO" id="GO:0008239">
    <property type="term" value="F:dipeptidyl-peptidase activity"/>
    <property type="evidence" value="ECO:0007669"/>
    <property type="project" value="TreeGrafter"/>
</dbReference>
<keyword evidence="5" id="KW-1185">Reference proteome</keyword>
<reference evidence="4" key="1">
    <citation type="submission" date="2020-11" db="EMBL/GenBank/DDBJ databases">
        <authorList>
            <person name="Tran Van P."/>
        </authorList>
    </citation>
    <scope>NUCLEOTIDE SEQUENCE</scope>
</reference>
<accession>A0A7R9KPK1</accession>
<feature type="region of interest" description="Disordered" evidence="1">
    <location>
        <begin position="230"/>
        <end position="277"/>
    </location>
</feature>
<name>A0A7R9KPK1_9ACAR</name>
<dbReference type="EMBL" id="CAJPIZ010003285">
    <property type="protein sequence ID" value="CAG2106167.1"/>
    <property type="molecule type" value="Genomic_DNA"/>
</dbReference>
<feature type="domain" description="Peptidase S9 prolyl oligopeptidase catalytic" evidence="2">
    <location>
        <begin position="993"/>
        <end position="1178"/>
    </location>
</feature>
<feature type="compositionally biased region" description="Gly residues" evidence="1">
    <location>
        <begin position="371"/>
        <end position="381"/>
    </location>
</feature>
<dbReference type="Pfam" id="PF00326">
    <property type="entry name" value="Peptidase_S9"/>
    <property type="match status" value="1"/>
</dbReference>
<dbReference type="InterPro" id="IPR029058">
    <property type="entry name" value="AB_hydrolase_fold"/>
</dbReference>
<feature type="region of interest" description="Disordered" evidence="1">
    <location>
        <begin position="364"/>
        <end position="387"/>
    </location>
</feature>
<dbReference type="PANTHER" id="PTHR11731:SF193">
    <property type="entry name" value="DIPEPTIDYL PEPTIDASE 9"/>
    <property type="match status" value="1"/>
</dbReference>
<evidence type="ECO:0000313" key="5">
    <source>
        <dbReference type="Proteomes" id="UP000759131"/>
    </source>
</evidence>
<dbReference type="GO" id="GO:0008236">
    <property type="term" value="F:serine-type peptidase activity"/>
    <property type="evidence" value="ECO:0007669"/>
    <property type="project" value="InterPro"/>
</dbReference>
<dbReference type="SUPFAM" id="SSF82171">
    <property type="entry name" value="DPP6 N-terminal domain-like"/>
    <property type="match status" value="1"/>
</dbReference>
<dbReference type="Gene3D" id="2.140.10.30">
    <property type="entry name" value="Dipeptidylpeptidase IV, N-terminal domain"/>
    <property type="match status" value="2"/>
</dbReference>
<dbReference type="OrthoDB" id="16520at2759"/>
<feature type="region of interest" description="Disordered" evidence="1">
    <location>
        <begin position="67"/>
        <end position="94"/>
    </location>
</feature>
<dbReference type="InterPro" id="IPR001375">
    <property type="entry name" value="Peptidase_S9_cat"/>
</dbReference>
<evidence type="ECO:0000256" key="1">
    <source>
        <dbReference type="SAM" id="MobiDB-lite"/>
    </source>
</evidence>
<feature type="domain" description="Dipeptidylpeptidase IV N-terminal" evidence="3">
    <location>
        <begin position="802"/>
        <end position="889"/>
    </location>
</feature>
<feature type="compositionally biased region" description="Pro residues" evidence="1">
    <location>
        <begin position="230"/>
        <end position="240"/>
    </location>
</feature>
<evidence type="ECO:0000259" key="2">
    <source>
        <dbReference type="Pfam" id="PF00326"/>
    </source>
</evidence>
<feature type="region of interest" description="Disordered" evidence="1">
    <location>
        <begin position="751"/>
        <end position="785"/>
    </location>
</feature>
<dbReference type="EMBL" id="OC857860">
    <property type="protein sequence ID" value="CAD7625737.1"/>
    <property type="molecule type" value="Genomic_DNA"/>
</dbReference>
<dbReference type="InterPro" id="IPR002469">
    <property type="entry name" value="Peptidase_S9B_N"/>
</dbReference>
<dbReference type="GO" id="GO:0006508">
    <property type="term" value="P:proteolysis"/>
    <property type="evidence" value="ECO:0007669"/>
    <property type="project" value="InterPro"/>
</dbReference>
<dbReference type="Proteomes" id="UP000759131">
    <property type="component" value="Unassembled WGS sequence"/>
</dbReference>
<gene>
    <name evidence="4" type="ORF">OSB1V03_LOCUS6170</name>
</gene>
<feature type="compositionally biased region" description="Low complexity" evidence="1">
    <location>
        <begin position="241"/>
        <end position="269"/>
    </location>
</feature>
<dbReference type="InterPro" id="IPR050278">
    <property type="entry name" value="Serine_Prot_S9B/DPPIV"/>
</dbReference>
<sequence>MICFHNNSHHVISAAAEDTDQSLVSVVIAATTTHASPLFTAHSLTSADCYHRNWSSDTIAVSFTAGDGRRGGSGSASAANTTGPSGQPSAASVAGSPSLGASIINFQMPHTLPQMIPSLPFPNYLPTMPSLQDYVQQLATLPAGVSMPSMPNLSMPSMPFPDPSPNQALRNAVKTSHRRFSEIGCKVPFMFNWREDAANNRLRIYFLSSINNSAEITLIYCDFDTAAAPPTAPPVPPHQHNPPSIVANSRTHSSHSSSSAVSPSAPNRSLAPNRITSPIDIHKPIDCSLNASNEVVMNDHKASTPTANDSSMADEDDDGLDEEFMPMSGGRRDGDKDMLFNTDLNRKPEDTFRLHWKPLIITSKPSTGFGDNSGGADGGGHQKTNSREENLQLERKRIMFTGITSYEYQQKSSRFVFTAGETLYWFDDPLDQPTGDGAYPPPRTPPYLPNKLDSTTSFAKMNPQLCPSDPNLVAYVADGDLWVCNLKSGLEFRLTETKFDTDSGVMSAGLPSYVIQEEFRRYTGFWWRPDNEYDHIDSTSGDVSYSILCEFVDESEVDLMKIASWDGTVEEYRFPRPGQPNAESSLSIVTFSLNPMTQLISDVKISSLPKSLPDAFPAYEYLVRCGWHSFDALWIQLLDRSQSHLVLVMMSAQDLFPPQVVYEERTNQWINCHDVLHFYGADSAATVGEELTAGSVLKFLWSSEETGFRHLYQIEVQLVANGSNDDSMMNDDQLSDDSTVAAAVAPTCEPTLATNEDTNGAKLPKLDERSDFSTNDSQRVKSGTDYGQNSLDFQPIGTLRSKLIRKTQLTYGNWEVSDKEVWCDEPNGLVYFTGLRESPLERHLYVISVNHPKLAPKRLTAEDFSHTTIAFNTSYKYFVDIQSNITIPPFGFLQKLVARTPATTLPDAESARLFLGSSANPGEDSDQMDLLPGMSAPQLFDYRLKSGDMIYGFIFKPECMEDGVRYPVLLEIYGGPEVQLVSKSFKAVRHCRRHLLASEGYIVVALDSRGSKHRGVQFEAHCRRRLGQVEIADQVEALQWLAENTGFIDMTRVAVHGWSYGGYLSLMALAQRPDVFKCAIAGAPVTNWQLYDTGYTERYMDTPANNPDGYRLGNVMTHINSFPNEENRLLIIHGLMDENVHFAHTVQLVHALVNANKPYQLNIYPFERHSLRHSQCSEHYETLLLSPKRAMRLLTSDVCDVFFTTPFIIIYSYLGRERVVSVEPIRSPVVTVFIRYGHTIDSTAAVAHRYDRRRRPDHHLWLKTYKHQPITTA</sequence>
<feature type="compositionally biased region" description="Low complexity" evidence="1">
    <location>
        <begin position="75"/>
        <end position="86"/>
    </location>
</feature>
<evidence type="ECO:0000313" key="4">
    <source>
        <dbReference type="EMBL" id="CAD7625737.1"/>
    </source>
</evidence>
<protein>
    <recommendedName>
        <fullName evidence="6">Dipeptidyl peptidase 9</fullName>
    </recommendedName>
</protein>
<dbReference type="PANTHER" id="PTHR11731">
    <property type="entry name" value="PROTEASE FAMILY S9B,C DIPEPTIDYL-PEPTIDASE IV-RELATED"/>
    <property type="match status" value="1"/>
</dbReference>
<dbReference type="Gene3D" id="3.40.50.1820">
    <property type="entry name" value="alpha/beta hydrolase"/>
    <property type="match status" value="1"/>
</dbReference>
<dbReference type="Pfam" id="PF00930">
    <property type="entry name" value="DPPIV_N"/>
    <property type="match status" value="2"/>
</dbReference>
<proteinExistence type="predicted"/>